<reference evidence="4" key="1">
    <citation type="submission" date="2023-03" db="EMBL/GenBank/DDBJ databases">
        <title>Massive genome expansion in bonnet fungi (Mycena s.s.) driven by repeated elements and novel gene families across ecological guilds.</title>
        <authorList>
            <consortium name="Lawrence Berkeley National Laboratory"/>
            <person name="Harder C.B."/>
            <person name="Miyauchi S."/>
            <person name="Viragh M."/>
            <person name="Kuo A."/>
            <person name="Thoen E."/>
            <person name="Andreopoulos B."/>
            <person name="Lu D."/>
            <person name="Skrede I."/>
            <person name="Drula E."/>
            <person name="Henrissat B."/>
            <person name="Morin E."/>
            <person name="Kohler A."/>
            <person name="Barry K."/>
            <person name="LaButti K."/>
            <person name="Morin E."/>
            <person name="Salamov A."/>
            <person name="Lipzen A."/>
            <person name="Mereny Z."/>
            <person name="Hegedus B."/>
            <person name="Baldrian P."/>
            <person name="Stursova M."/>
            <person name="Weitz H."/>
            <person name="Taylor A."/>
            <person name="Grigoriev I.V."/>
            <person name="Nagy L.G."/>
            <person name="Martin F."/>
            <person name="Kauserud H."/>
        </authorList>
    </citation>
    <scope>NUCLEOTIDE SEQUENCE</scope>
    <source>
        <strain evidence="4">CBHHK067</strain>
    </source>
</reference>
<name>A0AAD7FQ69_MYCRO</name>
<dbReference type="Pfam" id="PF13279">
    <property type="entry name" value="4HBT_2"/>
    <property type="match status" value="1"/>
</dbReference>
<dbReference type="PANTHER" id="PTHR12475:SF4">
    <property type="entry name" value="PROTEIN THEM6"/>
    <property type="match status" value="1"/>
</dbReference>
<evidence type="ECO:0000256" key="3">
    <source>
        <dbReference type="SAM" id="Phobius"/>
    </source>
</evidence>
<dbReference type="InterPro" id="IPR029069">
    <property type="entry name" value="HotDog_dom_sf"/>
</dbReference>
<keyword evidence="3" id="KW-0472">Membrane</keyword>
<sequence>MSSLARLPPTITMFAAIQHALGVAPTVGKYLVILLFLLNAGSWPLVWHFRVFSSVFRAHLHIRLVKLRHLFSSRENKAAALERMFEAHMPVGVHPFRETWTYTSWVSIDDSDFNLHMSNSSYAKALDSARFRLAIATFPNLFRSGGWVPLAATHYHFIREIPMLTRYEVRASIGAWDDKWIWVISRFVNPPSKSKSKKSSTTPTSSTSDSANPRAAEPPKAPRFPTLKTPATPLTSGGSTPLLAAEHNDTASDNARATGHDADADAVAKALLARARHATEPDGALLYTICVSQLCFKQGRITVPPALQIRRPLPSKKYAAAQPPAPPNAPPPHWPATAPLRASMRELRALYAGGWRAVPPAERWWDDALRGCEAELAARRGPFVGRGADAGGGLMGGLEGVRGLVG</sequence>
<evidence type="ECO:0000313" key="5">
    <source>
        <dbReference type="Proteomes" id="UP001221757"/>
    </source>
</evidence>
<evidence type="ECO:0008006" key="6">
    <source>
        <dbReference type="Google" id="ProtNLM"/>
    </source>
</evidence>
<feature type="compositionally biased region" description="Low complexity" evidence="2">
    <location>
        <begin position="199"/>
        <end position="208"/>
    </location>
</feature>
<evidence type="ECO:0000256" key="2">
    <source>
        <dbReference type="SAM" id="MobiDB-lite"/>
    </source>
</evidence>
<gene>
    <name evidence="4" type="ORF">B0H17DRAFT_1023848</name>
</gene>
<dbReference type="AlphaFoldDB" id="A0AAD7FQ69"/>
<comment type="similarity">
    <text evidence="1">Belongs to the lcsJ thioesterase family.</text>
</comment>
<feature type="transmembrane region" description="Helical" evidence="3">
    <location>
        <begin position="30"/>
        <end position="49"/>
    </location>
</feature>
<accession>A0AAD7FQ69</accession>
<keyword evidence="3" id="KW-0812">Transmembrane</keyword>
<feature type="region of interest" description="Disordered" evidence="2">
    <location>
        <begin position="191"/>
        <end position="245"/>
    </location>
</feature>
<dbReference type="InterPro" id="IPR051490">
    <property type="entry name" value="THEM6_lcsJ_thioesterase"/>
</dbReference>
<protein>
    <recommendedName>
        <fullName evidence="6">Thioesterase/thiol ester dehydrase-isomerase</fullName>
    </recommendedName>
</protein>
<keyword evidence="5" id="KW-1185">Reference proteome</keyword>
<organism evidence="4 5">
    <name type="scientific">Mycena rosella</name>
    <name type="common">Pink bonnet</name>
    <name type="synonym">Agaricus rosellus</name>
    <dbReference type="NCBI Taxonomy" id="1033263"/>
    <lineage>
        <taxon>Eukaryota</taxon>
        <taxon>Fungi</taxon>
        <taxon>Dikarya</taxon>
        <taxon>Basidiomycota</taxon>
        <taxon>Agaricomycotina</taxon>
        <taxon>Agaricomycetes</taxon>
        <taxon>Agaricomycetidae</taxon>
        <taxon>Agaricales</taxon>
        <taxon>Marasmiineae</taxon>
        <taxon>Mycenaceae</taxon>
        <taxon>Mycena</taxon>
    </lineage>
</organism>
<comment type="caution">
    <text evidence="4">The sequence shown here is derived from an EMBL/GenBank/DDBJ whole genome shotgun (WGS) entry which is preliminary data.</text>
</comment>
<evidence type="ECO:0000256" key="1">
    <source>
        <dbReference type="ARBA" id="ARBA00038476"/>
    </source>
</evidence>
<dbReference type="Gene3D" id="3.10.129.10">
    <property type="entry name" value="Hotdog Thioesterase"/>
    <property type="match status" value="1"/>
</dbReference>
<keyword evidence="3" id="KW-1133">Transmembrane helix</keyword>
<dbReference type="Proteomes" id="UP001221757">
    <property type="component" value="Unassembled WGS sequence"/>
</dbReference>
<evidence type="ECO:0000313" key="4">
    <source>
        <dbReference type="EMBL" id="KAJ7631799.1"/>
    </source>
</evidence>
<dbReference type="EMBL" id="JARKIE010000504">
    <property type="protein sequence ID" value="KAJ7631799.1"/>
    <property type="molecule type" value="Genomic_DNA"/>
</dbReference>
<proteinExistence type="inferred from homology"/>
<dbReference type="SUPFAM" id="SSF54637">
    <property type="entry name" value="Thioesterase/thiol ester dehydrase-isomerase"/>
    <property type="match status" value="1"/>
</dbReference>
<dbReference type="PANTHER" id="PTHR12475">
    <property type="match status" value="1"/>
</dbReference>